<sequence>MLCGVVDSYATRGRGAALRMDAVVQLCATKDSVLLVKPSYSHAAHEYNEERLPDALAKTAGNGYIPVKYFEHGRVDITNG</sequence>
<keyword evidence="2" id="KW-1185">Reference proteome</keyword>
<evidence type="ECO:0000313" key="1">
    <source>
        <dbReference type="EMBL" id="EDN96683.1"/>
    </source>
</evidence>
<dbReference type="AlphaFoldDB" id="A7E8I1"/>
<dbReference type="EMBL" id="CH476622">
    <property type="protein sequence ID" value="EDN96683.1"/>
    <property type="molecule type" value="Genomic_DNA"/>
</dbReference>
<accession>A7E8I1</accession>
<name>A7E8I1_SCLS1</name>
<dbReference type="InParanoid" id="A7E8I1"/>
<dbReference type="RefSeq" id="XP_001597415.1">
    <property type="nucleotide sequence ID" value="XM_001597365.1"/>
</dbReference>
<gene>
    <name evidence="1" type="ORF">SS1G_01609</name>
</gene>
<dbReference type="Proteomes" id="UP000001312">
    <property type="component" value="Unassembled WGS sequence"/>
</dbReference>
<organism evidence="1 2">
    <name type="scientific">Sclerotinia sclerotiorum (strain ATCC 18683 / 1980 / Ss-1)</name>
    <name type="common">White mold</name>
    <name type="synonym">Whetzelinia sclerotiorum</name>
    <dbReference type="NCBI Taxonomy" id="665079"/>
    <lineage>
        <taxon>Eukaryota</taxon>
        <taxon>Fungi</taxon>
        <taxon>Dikarya</taxon>
        <taxon>Ascomycota</taxon>
        <taxon>Pezizomycotina</taxon>
        <taxon>Leotiomycetes</taxon>
        <taxon>Helotiales</taxon>
        <taxon>Sclerotiniaceae</taxon>
        <taxon>Sclerotinia</taxon>
    </lineage>
</organism>
<dbReference type="GeneID" id="5493219"/>
<reference evidence="2" key="1">
    <citation type="journal article" date="2011" name="PLoS Genet.">
        <title>Genomic analysis of the necrotrophic fungal pathogens Sclerotinia sclerotiorum and Botrytis cinerea.</title>
        <authorList>
            <person name="Amselem J."/>
            <person name="Cuomo C.A."/>
            <person name="van Kan J.A."/>
            <person name="Viaud M."/>
            <person name="Benito E.P."/>
            <person name="Couloux A."/>
            <person name="Coutinho P.M."/>
            <person name="de Vries R.P."/>
            <person name="Dyer P.S."/>
            <person name="Fillinger S."/>
            <person name="Fournier E."/>
            <person name="Gout L."/>
            <person name="Hahn M."/>
            <person name="Kohn L."/>
            <person name="Lapalu N."/>
            <person name="Plummer K.M."/>
            <person name="Pradier J.M."/>
            <person name="Quevillon E."/>
            <person name="Sharon A."/>
            <person name="Simon A."/>
            <person name="ten Have A."/>
            <person name="Tudzynski B."/>
            <person name="Tudzynski P."/>
            <person name="Wincker P."/>
            <person name="Andrew M."/>
            <person name="Anthouard V."/>
            <person name="Beever R.E."/>
            <person name="Beffa R."/>
            <person name="Benoit I."/>
            <person name="Bouzid O."/>
            <person name="Brault B."/>
            <person name="Chen Z."/>
            <person name="Choquer M."/>
            <person name="Collemare J."/>
            <person name="Cotton P."/>
            <person name="Danchin E.G."/>
            <person name="Da Silva C."/>
            <person name="Gautier A."/>
            <person name="Giraud C."/>
            <person name="Giraud T."/>
            <person name="Gonzalez C."/>
            <person name="Grossetete S."/>
            <person name="Guldener U."/>
            <person name="Henrissat B."/>
            <person name="Howlett B.J."/>
            <person name="Kodira C."/>
            <person name="Kretschmer M."/>
            <person name="Lappartient A."/>
            <person name="Leroch M."/>
            <person name="Levis C."/>
            <person name="Mauceli E."/>
            <person name="Neuveglise C."/>
            <person name="Oeser B."/>
            <person name="Pearson M."/>
            <person name="Poulain J."/>
            <person name="Poussereau N."/>
            <person name="Quesneville H."/>
            <person name="Rascle C."/>
            <person name="Schumacher J."/>
            <person name="Segurens B."/>
            <person name="Sexton A."/>
            <person name="Silva E."/>
            <person name="Sirven C."/>
            <person name="Soanes D.M."/>
            <person name="Talbot N.J."/>
            <person name="Templeton M."/>
            <person name="Yandava C."/>
            <person name="Yarden O."/>
            <person name="Zeng Q."/>
            <person name="Rollins J.A."/>
            <person name="Lebrun M.H."/>
            <person name="Dickman M."/>
        </authorList>
    </citation>
    <scope>NUCLEOTIDE SEQUENCE [LARGE SCALE GENOMIC DNA]</scope>
    <source>
        <strain evidence="2">ATCC 18683 / 1980 / Ss-1</strain>
    </source>
</reference>
<dbReference type="HOGENOM" id="CLU_2591231_0_0_1"/>
<protein>
    <submittedName>
        <fullName evidence="1">Uncharacterized protein</fullName>
    </submittedName>
</protein>
<dbReference type="KEGG" id="ssl:SS1G_01609"/>
<evidence type="ECO:0000313" key="2">
    <source>
        <dbReference type="Proteomes" id="UP000001312"/>
    </source>
</evidence>
<proteinExistence type="predicted"/>